<sequence length="239" mass="26288">MIYFKVLLFSFLLTEMLPTEALVIVDLLPSTNTTVNQTLSLFSCPPCNCQCVPIIFPSCSKPATIPGPIQVTTAAPIQETTLAPTTVAPTVPTTTIAPKVDVCTTTYQIKTASQANLKMLCYIAGNPQSVENATIFCAINGMRLYELSDADSVAGYQEFVNYYVTTTGPTFVSNGIQVNGQWVLFTNQTVPLYSGLTWGPTKVTSPTTIPSFLYKREENMVFLGYSYNYEARAYFMCQY</sequence>
<name>A0A9N9RZ79_9DIPT</name>
<gene>
    <name evidence="2" type="ORF">CHIRRI_LOCUS8751</name>
</gene>
<proteinExistence type="predicted"/>
<organism evidence="2 3">
    <name type="scientific">Chironomus riparius</name>
    <dbReference type="NCBI Taxonomy" id="315576"/>
    <lineage>
        <taxon>Eukaryota</taxon>
        <taxon>Metazoa</taxon>
        <taxon>Ecdysozoa</taxon>
        <taxon>Arthropoda</taxon>
        <taxon>Hexapoda</taxon>
        <taxon>Insecta</taxon>
        <taxon>Pterygota</taxon>
        <taxon>Neoptera</taxon>
        <taxon>Endopterygota</taxon>
        <taxon>Diptera</taxon>
        <taxon>Nematocera</taxon>
        <taxon>Chironomoidea</taxon>
        <taxon>Chironomidae</taxon>
        <taxon>Chironominae</taxon>
        <taxon>Chironomus</taxon>
    </lineage>
</organism>
<protein>
    <recommendedName>
        <fullName evidence="4">C-type LECtin</fullName>
    </recommendedName>
</protein>
<feature type="chain" id="PRO_5040366736" description="C-type LECtin" evidence="1">
    <location>
        <begin position="22"/>
        <end position="239"/>
    </location>
</feature>
<evidence type="ECO:0000256" key="1">
    <source>
        <dbReference type="SAM" id="SignalP"/>
    </source>
</evidence>
<keyword evidence="3" id="KW-1185">Reference proteome</keyword>
<accession>A0A9N9RZ79</accession>
<reference evidence="2" key="1">
    <citation type="submission" date="2022-01" db="EMBL/GenBank/DDBJ databases">
        <authorList>
            <person name="King R."/>
        </authorList>
    </citation>
    <scope>NUCLEOTIDE SEQUENCE</scope>
</reference>
<keyword evidence="1" id="KW-0732">Signal</keyword>
<dbReference type="Proteomes" id="UP001153620">
    <property type="component" value="Chromosome 2"/>
</dbReference>
<evidence type="ECO:0008006" key="4">
    <source>
        <dbReference type="Google" id="ProtNLM"/>
    </source>
</evidence>
<feature type="signal peptide" evidence="1">
    <location>
        <begin position="1"/>
        <end position="21"/>
    </location>
</feature>
<evidence type="ECO:0000313" key="2">
    <source>
        <dbReference type="EMBL" id="CAG9805884.1"/>
    </source>
</evidence>
<dbReference type="EMBL" id="OU895878">
    <property type="protein sequence ID" value="CAG9805884.1"/>
    <property type="molecule type" value="Genomic_DNA"/>
</dbReference>
<reference evidence="2" key="2">
    <citation type="submission" date="2022-10" db="EMBL/GenBank/DDBJ databases">
        <authorList>
            <consortium name="ENA_rothamsted_submissions"/>
            <consortium name="culmorum"/>
            <person name="King R."/>
        </authorList>
    </citation>
    <scope>NUCLEOTIDE SEQUENCE</scope>
</reference>
<evidence type="ECO:0000313" key="3">
    <source>
        <dbReference type="Proteomes" id="UP001153620"/>
    </source>
</evidence>
<dbReference type="AlphaFoldDB" id="A0A9N9RZ79"/>